<name>A0AAN9EU30_CLITE</name>
<dbReference type="InterPro" id="IPR057237">
    <property type="entry name" value="DUF7915"/>
</dbReference>
<dbReference type="Pfam" id="PF25502">
    <property type="entry name" value="DUF7915"/>
    <property type="match status" value="1"/>
</dbReference>
<dbReference type="EMBL" id="JAYKXN010000008">
    <property type="protein sequence ID" value="KAK7262576.1"/>
    <property type="molecule type" value="Genomic_DNA"/>
</dbReference>
<dbReference type="PANTHER" id="PTHR33913">
    <property type="entry name" value="ALEURONE LAYER MORPHOGENESIS PROTEIN"/>
    <property type="match status" value="1"/>
</dbReference>
<evidence type="ECO:0000256" key="1">
    <source>
        <dbReference type="SAM" id="MobiDB-lite"/>
    </source>
</evidence>
<comment type="caution">
    <text evidence="4">The sequence shown here is derived from an EMBL/GenBank/DDBJ whole genome shotgun (WGS) entry which is preliminary data.</text>
</comment>
<evidence type="ECO:0000259" key="2">
    <source>
        <dbReference type="Pfam" id="PF25500"/>
    </source>
</evidence>
<dbReference type="AlphaFoldDB" id="A0AAN9EU30"/>
<sequence length="748" mass="82994">MAPLDVCPTEDVVQLFLEHLVDPSLPSKSSVRDNPTLSQQQSVARQVHSVVLLYNYYHRKQHPELTYLPFDDFCKLIVVLRAPLLAYMQFMQKLEEGKLVDVEKQLSLTEKMIMDACDICKCLDVSKDVPNIVGWPITKVAILLVDSKKEYCVLRFGSISNGVWSLVETSLDISSQSSEVTLGTKNSFKKSRVIKKATKEELKVEEAGFLQVGYSAVKEVTGINNADIRLLESDIVYSQSKEKTACRFYIMQCTKLIKPEIFQVPLEDVIKSMQGPLAQKSSNRWTTTPVIDYFHVLPYSKIISKWISSSPSLSSSVHRHAAAARPPPPSRPHCIGSIPLHGHDLLPVTASAKTILLLSFLSTLFACTVMVTVHHEFIAHGFALPWLDDLQKTPSSSVIWKEAFSNTLQGSRAMLINMMVDSPNVTDSNVNKDTFTDLDNGPSSGNIKSSRRKGNTESRTLALSVKEPNEIDMNESSIFASQNKEKSQCVISSVHVGEGHEKNKLSLQYNSNGSASVKALKVDSTRMFITEGGVNNLALAPCRSICANRPNCSSEKNTIHDCTRTANCSNLDLEKVQFLLDSKKLLSQTALAALIQKRNKLALQQREIEDEIAVCDKKIERLFTGGADDFVMQIESIVEGCNDIWLKSQGRTSGQQSLSLKRKNLSDAVFMTKSPCQELDDICHENNWVLPTYHLSQSNDGIQAKLSVKGVEFQCSCEGDLCSSPLEARESAAAQMLTMLRTMAKSAE</sequence>
<dbReference type="Proteomes" id="UP001359559">
    <property type="component" value="Unassembled WGS sequence"/>
</dbReference>
<evidence type="ECO:0000313" key="5">
    <source>
        <dbReference type="Proteomes" id="UP001359559"/>
    </source>
</evidence>
<gene>
    <name evidence="4" type="ORF">RJT34_30150</name>
</gene>
<accession>A0AAN9EU30</accession>
<proteinExistence type="predicted"/>
<organism evidence="4 5">
    <name type="scientific">Clitoria ternatea</name>
    <name type="common">Butterfly pea</name>
    <dbReference type="NCBI Taxonomy" id="43366"/>
    <lineage>
        <taxon>Eukaryota</taxon>
        <taxon>Viridiplantae</taxon>
        <taxon>Streptophyta</taxon>
        <taxon>Embryophyta</taxon>
        <taxon>Tracheophyta</taxon>
        <taxon>Spermatophyta</taxon>
        <taxon>Magnoliopsida</taxon>
        <taxon>eudicotyledons</taxon>
        <taxon>Gunneridae</taxon>
        <taxon>Pentapetalae</taxon>
        <taxon>rosids</taxon>
        <taxon>fabids</taxon>
        <taxon>Fabales</taxon>
        <taxon>Fabaceae</taxon>
        <taxon>Papilionoideae</taxon>
        <taxon>50 kb inversion clade</taxon>
        <taxon>NPAAA clade</taxon>
        <taxon>indigoferoid/millettioid clade</taxon>
        <taxon>Phaseoleae</taxon>
        <taxon>Clitoria</taxon>
    </lineage>
</organism>
<feature type="domain" description="DUF7913" evidence="2">
    <location>
        <begin position="5"/>
        <end position="124"/>
    </location>
</feature>
<dbReference type="Pfam" id="PF25500">
    <property type="entry name" value="DUF7913"/>
    <property type="match status" value="1"/>
</dbReference>
<reference evidence="4 5" key="1">
    <citation type="submission" date="2024-01" db="EMBL/GenBank/DDBJ databases">
        <title>The genomes of 5 underutilized Papilionoideae crops provide insights into root nodulation and disease resistance.</title>
        <authorList>
            <person name="Yuan L."/>
        </authorList>
    </citation>
    <scope>NUCLEOTIDE SEQUENCE [LARGE SCALE GENOMIC DNA]</scope>
    <source>
        <strain evidence="4">LY-2023</strain>
        <tissue evidence="4">Leaf</tissue>
    </source>
</reference>
<dbReference type="SUPFAM" id="SSF54768">
    <property type="entry name" value="dsRNA-binding domain-like"/>
    <property type="match status" value="1"/>
</dbReference>
<dbReference type="Pfam" id="PF14709">
    <property type="entry name" value="DND1_DSRM"/>
    <property type="match status" value="1"/>
</dbReference>
<dbReference type="PANTHER" id="PTHR33913:SF1">
    <property type="entry name" value="DRBM DOMAIN-CONTAINING PROTEIN"/>
    <property type="match status" value="1"/>
</dbReference>
<protein>
    <submittedName>
        <fullName evidence="4">Uncharacterized protein</fullName>
    </submittedName>
</protein>
<evidence type="ECO:0000313" key="4">
    <source>
        <dbReference type="EMBL" id="KAK7262576.1"/>
    </source>
</evidence>
<feature type="domain" description="DUF7915" evidence="3">
    <location>
        <begin position="161"/>
        <end position="308"/>
    </location>
</feature>
<evidence type="ECO:0000259" key="3">
    <source>
        <dbReference type="Pfam" id="PF25502"/>
    </source>
</evidence>
<feature type="region of interest" description="Disordered" evidence="1">
    <location>
        <begin position="427"/>
        <end position="459"/>
    </location>
</feature>
<keyword evidence="5" id="KW-1185">Reference proteome</keyword>
<dbReference type="InterPro" id="IPR057235">
    <property type="entry name" value="DUF7913"/>
</dbReference>
<dbReference type="Gene3D" id="3.30.160.20">
    <property type="match status" value="1"/>
</dbReference>